<evidence type="ECO:0000313" key="4">
    <source>
        <dbReference type="Proteomes" id="UP000756132"/>
    </source>
</evidence>
<dbReference type="GeneID" id="71989127"/>
<sequence length="841" mass="95583">MPSHLTRHIFRRILANEPILHGECIRQRACSTASPSLRLSRRQNAAHGPAQQQRTFLNFNMFGKKKRDVKEADLDPGIEVMMHYTKMERMRARLPPVEEVAEALRAFFKSKTDRNQPIEDTQAQLAVQSFRYYLNGRSTDDDPDSLSGRGLVNQKLMKDATRALRRTLKATPSHVALGKELYHAYAHALPLSNHHMARKTLGAYVHVLSQAGNVQSALDVLVQYENRIASRNTSNQENEYDEDEEEAVHTRGATPTSTTSTDLAIARAWRTLLRGVADVGDEDQLIRTLDMLRSRGYAEHSGIPFSMLQFYVRTDDTEAVKYWFEQCWQAKNRPTTAGDISYLAYTLRCTLGYYLDRQKLEYGHQIVRQVMAENPPKPVWDAIFVWAAGTGKGADEIGRMFTVMESSNEGIVEQDQWRLPDITTINGLVEFATSRNDPYLAERFIALGKERGIQPDATTYVLQMKYRLKVNDVDGALIAYKNLQSMDLSTNEDVPAVNQLVVALCSSKRHDFDTIMNVVADLADRRARFEPLTVSTLSLLHLSRDEVHDVIDLLNTHSYRFSSTEREAIRTKIVDYCLDKATPVSRSWDGYTILRSIFDEMPRTQRTELMVSFFERQRPDMAANVFQGMRTHSRPDTIPTVDTYVAAFLGSAKLRDLESLEIIHNQLKLDFNIDTTTYLYNALIIGYTACGKPRRALDFWEDIVASKEGPTYNSIHIALRACEKAPFGDLKAQEMWAKLKRQNVELDQSLWASYVAALAGNGDNELAITTIEKADQNNEVEVDAFLLGSLFGGSSGQDPQAEIESWAKEKYPHVWAELEKVPMDTREDGMRYFRIDRSVTP</sequence>
<dbReference type="InterPro" id="IPR050667">
    <property type="entry name" value="PPR-containing_protein"/>
</dbReference>
<feature type="region of interest" description="Disordered" evidence="2">
    <location>
        <begin position="232"/>
        <end position="258"/>
    </location>
</feature>
<dbReference type="InterPro" id="IPR002885">
    <property type="entry name" value="PPR_rpt"/>
</dbReference>
<dbReference type="AlphaFoldDB" id="A0A9Q8UTB1"/>
<dbReference type="PROSITE" id="PS51375">
    <property type="entry name" value="PPR"/>
    <property type="match status" value="1"/>
</dbReference>
<organism evidence="3 4">
    <name type="scientific">Passalora fulva</name>
    <name type="common">Tomato leaf mold</name>
    <name type="synonym">Cladosporium fulvum</name>
    <dbReference type="NCBI Taxonomy" id="5499"/>
    <lineage>
        <taxon>Eukaryota</taxon>
        <taxon>Fungi</taxon>
        <taxon>Dikarya</taxon>
        <taxon>Ascomycota</taxon>
        <taxon>Pezizomycotina</taxon>
        <taxon>Dothideomycetes</taxon>
        <taxon>Dothideomycetidae</taxon>
        <taxon>Mycosphaerellales</taxon>
        <taxon>Mycosphaerellaceae</taxon>
        <taxon>Fulvia</taxon>
    </lineage>
</organism>
<accession>A0A9Q8UTB1</accession>
<evidence type="ECO:0000256" key="1">
    <source>
        <dbReference type="PROSITE-ProRule" id="PRU00708"/>
    </source>
</evidence>
<dbReference type="Pfam" id="PF01535">
    <property type="entry name" value="PPR"/>
    <property type="match status" value="1"/>
</dbReference>
<feature type="repeat" description="PPR" evidence="1">
    <location>
        <begin position="676"/>
        <end position="710"/>
    </location>
</feature>
<reference evidence="3" key="2">
    <citation type="journal article" date="2022" name="Microb. Genom.">
        <title>A chromosome-scale genome assembly of the tomato pathogen Cladosporium fulvum reveals a compartmentalized genome architecture and the presence of a dispensable chromosome.</title>
        <authorList>
            <person name="Zaccaron A.Z."/>
            <person name="Chen L.H."/>
            <person name="Samaras A."/>
            <person name="Stergiopoulos I."/>
        </authorList>
    </citation>
    <scope>NUCLEOTIDE SEQUENCE</scope>
    <source>
        <strain evidence="3">Race5_Kim</strain>
    </source>
</reference>
<dbReference type="PANTHER" id="PTHR47939">
    <property type="entry name" value="MEMBRANE-ASSOCIATED SALT-INDUCIBLE PROTEIN-LIKE"/>
    <property type="match status" value="1"/>
</dbReference>
<reference evidence="3" key="1">
    <citation type="submission" date="2021-12" db="EMBL/GenBank/DDBJ databases">
        <authorList>
            <person name="Zaccaron A."/>
            <person name="Stergiopoulos I."/>
        </authorList>
    </citation>
    <scope>NUCLEOTIDE SEQUENCE</scope>
    <source>
        <strain evidence="3">Race5_Kim</strain>
    </source>
</reference>
<dbReference type="OrthoDB" id="185373at2759"/>
<dbReference type="Proteomes" id="UP000756132">
    <property type="component" value="Chromosome 9"/>
</dbReference>
<proteinExistence type="predicted"/>
<dbReference type="RefSeq" id="XP_047766110.1">
    <property type="nucleotide sequence ID" value="XM_047908397.1"/>
</dbReference>
<dbReference type="Gene3D" id="1.25.40.10">
    <property type="entry name" value="Tetratricopeptide repeat domain"/>
    <property type="match status" value="2"/>
</dbReference>
<keyword evidence="4" id="KW-1185">Reference proteome</keyword>
<dbReference type="KEGG" id="ffu:CLAFUR5_09249"/>
<name>A0A9Q8UTB1_PASFU</name>
<dbReference type="InterPro" id="IPR011990">
    <property type="entry name" value="TPR-like_helical_dom_sf"/>
</dbReference>
<evidence type="ECO:0000313" key="3">
    <source>
        <dbReference type="EMBL" id="UJO21744.1"/>
    </source>
</evidence>
<dbReference type="PANTHER" id="PTHR47939:SF5">
    <property type="entry name" value="PENTACOTRIPEPTIDE-REPEAT REGION OF PRORP DOMAIN-CONTAINING PROTEIN"/>
    <property type="match status" value="1"/>
</dbReference>
<protein>
    <submittedName>
        <fullName evidence="3">Complex I intermediate-associated protein 84, mitochondrial</fullName>
    </submittedName>
</protein>
<gene>
    <name evidence="3" type="ORF">CLAFUR5_09249</name>
</gene>
<evidence type="ECO:0000256" key="2">
    <source>
        <dbReference type="SAM" id="MobiDB-lite"/>
    </source>
</evidence>
<dbReference type="EMBL" id="CP090171">
    <property type="protein sequence ID" value="UJO21744.1"/>
    <property type="molecule type" value="Genomic_DNA"/>
</dbReference>